<accession>A0A6J7WY30</accession>
<gene>
    <name evidence="1" type="ORF">UFOVP359_59</name>
</gene>
<organism evidence="1">
    <name type="scientific">uncultured Caudovirales phage</name>
    <dbReference type="NCBI Taxonomy" id="2100421"/>
    <lineage>
        <taxon>Viruses</taxon>
        <taxon>Duplodnaviria</taxon>
        <taxon>Heunggongvirae</taxon>
        <taxon>Uroviricota</taxon>
        <taxon>Caudoviricetes</taxon>
        <taxon>Peduoviridae</taxon>
        <taxon>Maltschvirus</taxon>
        <taxon>Maltschvirus maltsch</taxon>
    </lineage>
</organism>
<dbReference type="EMBL" id="LR798295">
    <property type="protein sequence ID" value="CAB5221768.1"/>
    <property type="molecule type" value="Genomic_DNA"/>
</dbReference>
<protein>
    <submittedName>
        <fullName evidence="1">Uncharacterized protein</fullName>
    </submittedName>
</protein>
<name>A0A6J7WY30_9CAUD</name>
<sequence length="144" mass="15561">MTCVAKSAYSMTADIYVATVSQNSTTGSITRTWTFNQTIPCYARGIVRAGLGDNSTTVNIDEFLKVTNSMVKLRSALSLDSTTKIANIKNANGSIIWTEAPTLGVSGSTIFEPRGSTPITDHRGHVIEYETILMRPEVQKLNGA</sequence>
<evidence type="ECO:0000313" key="1">
    <source>
        <dbReference type="EMBL" id="CAB5221768.1"/>
    </source>
</evidence>
<proteinExistence type="predicted"/>
<reference evidence="1" key="1">
    <citation type="submission" date="2020-05" db="EMBL/GenBank/DDBJ databases">
        <authorList>
            <person name="Chiriac C."/>
            <person name="Salcher M."/>
            <person name="Ghai R."/>
            <person name="Kavagutti S V."/>
        </authorList>
    </citation>
    <scope>NUCLEOTIDE SEQUENCE</scope>
</reference>